<dbReference type="PROSITE" id="PS50109">
    <property type="entry name" value="HIS_KIN"/>
    <property type="match status" value="1"/>
</dbReference>
<dbReference type="RefSeq" id="WP_199603414.1">
    <property type="nucleotide sequence ID" value="NZ_JAEHJZ010000062.1"/>
</dbReference>
<comment type="catalytic activity">
    <reaction evidence="1">
        <text>ATP + protein L-histidine = ADP + protein N-phospho-L-histidine.</text>
        <dbReference type="EC" id="2.7.13.3"/>
    </reaction>
</comment>
<evidence type="ECO:0000256" key="2">
    <source>
        <dbReference type="ARBA" id="ARBA00012438"/>
    </source>
</evidence>
<dbReference type="Gene3D" id="1.10.287.130">
    <property type="match status" value="1"/>
</dbReference>
<dbReference type="InterPro" id="IPR005467">
    <property type="entry name" value="His_kinase_dom"/>
</dbReference>
<dbReference type="Proteomes" id="UP000662373">
    <property type="component" value="Unassembled WGS sequence"/>
</dbReference>
<organism evidence="7 8">
    <name type="scientific">Gelidibacter salicanalis</name>
    <dbReference type="NCBI Taxonomy" id="291193"/>
    <lineage>
        <taxon>Bacteria</taxon>
        <taxon>Pseudomonadati</taxon>
        <taxon>Bacteroidota</taxon>
        <taxon>Flavobacteriia</taxon>
        <taxon>Flavobacteriales</taxon>
        <taxon>Flavobacteriaceae</taxon>
        <taxon>Gelidibacter</taxon>
    </lineage>
</organism>
<name>A0A934KP82_9FLAO</name>
<dbReference type="SUPFAM" id="SSF47384">
    <property type="entry name" value="Homodimeric domain of signal transducing histidine kinase"/>
    <property type="match status" value="1"/>
</dbReference>
<feature type="domain" description="Histidine kinase" evidence="6">
    <location>
        <begin position="188"/>
        <end position="403"/>
    </location>
</feature>
<dbReference type="AlphaFoldDB" id="A0A934KP82"/>
<evidence type="ECO:0000256" key="3">
    <source>
        <dbReference type="ARBA" id="ARBA00022553"/>
    </source>
</evidence>
<dbReference type="InterPro" id="IPR036097">
    <property type="entry name" value="HisK_dim/P_sf"/>
</dbReference>
<evidence type="ECO:0000259" key="6">
    <source>
        <dbReference type="PROSITE" id="PS50109"/>
    </source>
</evidence>
<dbReference type="Gene3D" id="3.30.565.10">
    <property type="entry name" value="Histidine kinase-like ATPase, C-terminal domain"/>
    <property type="match status" value="1"/>
</dbReference>
<evidence type="ECO:0000256" key="5">
    <source>
        <dbReference type="ARBA" id="ARBA00022777"/>
    </source>
</evidence>
<sequence>MKFPQVPKNESHRLDALNSYQILDTLPEKEYDEITALASMICNTPMSLISLIDKDRQWFKSHHGLDTNETPREFAFCAHAINQKDKTLIVNDARIDERFRDNPLVTGDPNLVFYAGIPLINPEGLPLGTLCVLDVKPKQLTPEQEHALEMLANQLMKLLELRKTTIILHQSNRKLNAKNRTLEKFVSVAAHDIKSPMNNVLALSDMLLEDYSETMDPEAVLLLEHVHTSVLQSTYLIDGILNYSKDPNSLSEHKESVHIKSLLYDIEELLVTKGNVEMTIEVDDNLHAFINKTALHQIFSNLISNSIKYNHQDRVEILVHVYEDDEELKISVKDNGPGIDPKDKKRIFKLFSTTANRDKNGFHGTGIGLATVKNLVHSLGGKIAVISNKKEGANFVFTLKKTWQDVIA</sequence>
<keyword evidence="3" id="KW-0597">Phosphoprotein</keyword>
<dbReference type="Pfam" id="PF01590">
    <property type="entry name" value="GAF"/>
    <property type="match status" value="1"/>
</dbReference>
<protein>
    <recommendedName>
        <fullName evidence="2">histidine kinase</fullName>
        <ecNumber evidence="2">2.7.13.3</ecNumber>
    </recommendedName>
</protein>
<keyword evidence="8" id="KW-1185">Reference proteome</keyword>
<dbReference type="SMART" id="SM00065">
    <property type="entry name" value="GAF"/>
    <property type="match status" value="1"/>
</dbReference>
<dbReference type="CDD" id="cd00082">
    <property type="entry name" value="HisKA"/>
    <property type="match status" value="1"/>
</dbReference>
<evidence type="ECO:0000313" key="8">
    <source>
        <dbReference type="Proteomes" id="UP000662373"/>
    </source>
</evidence>
<dbReference type="SUPFAM" id="SSF55874">
    <property type="entry name" value="ATPase domain of HSP90 chaperone/DNA topoisomerase II/histidine kinase"/>
    <property type="match status" value="1"/>
</dbReference>
<dbReference type="Gene3D" id="3.30.450.40">
    <property type="match status" value="1"/>
</dbReference>
<evidence type="ECO:0000256" key="1">
    <source>
        <dbReference type="ARBA" id="ARBA00000085"/>
    </source>
</evidence>
<dbReference type="EC" id="2.7.13.3" evidence="2"/>
<gene>
    <name evidence="7" type="ORF">JEM65_20150</name>
</gene>
<dbReference type="SUPFAM" id="SSF55781">
    <property type="entry name" value="GAF domain-like"/>
    <property type="match status" value="1"/>
</dbReference>
<dbReference type="SMART" id="SM00387">
    <property type="entry name" value="HATPase_c"/>
    <property type="match status" value="1"/>
</dbReference>
<dbReference type="PRINTS" id="PR00344">
    <property type="entry name" value="BCTRLSENSOR"/>
</dbReference>
<dbReference type="InterPro" id="IPR003018">
    <property type="entry name" value="GAF"/>
</dbReference>
<proteinExistence type="predicted"/>
<comment type="caution">
    <text evidence="7">The sequence shown here is derived from an EMBL/GenBank/DDBJ whole genome shotgun (WGS) entry which is preliminary data.</text>
</comment>
<dbReference type="InterPro" id="IPR003594">
    <property type="entry name" value="HATPase_dom"/>
</dbReference>
<keyword evidence="5 7" id="KW-0418">Kinase</keyword>
<keyword evidence="4" id="KW-0808">Transferase</keyword>
<dbReference type="PANTHER" id="PTHR43102:SF2">
    <property type="entry name" value="GAF DOMAIN-CONTAINING PROTEIN"/>
    <property type="match status" value="1"/>
</dbReference>
<dbReference type="SMART" id="SM00388">
    <property type="entry name" value="HisKA"/>
    <property type="match status" value="1"/>
</dbReference>
<evidence type="ECO:0000313" key="7">
    <source>
        <dbReference type="EMBL" id="MBJ7882952.1"/>
    </source>
</evidence>
<accession>A0A934KP82</accession>
<dbReference type="PANTHER" id="PTHR43102">
    <property type="entry name" value="SLR1143 PROTEIN"/>
    <property type="match status" value="1"/>
</dbReference>
<dbReference type="Pfam" id="PF02518">
    <property type="entry name" value="HATPase_c"/>
    <property type="match status" value="1"/>
</dbReference>
<dbReference type="InterPro" id="IPR036890">
    <property type="entry name" value="HATPase_C_sf"/>
</dbReference>
<dbReference type="FunFam" id="3.30.565.10:FF:000006">
    <property type="entry name" value="Sensor histidine kinase WalK"/>
    <property type="match status" value="1"/>
</dbReference>
<reference evidence="7 8" key="1">
    <citation type="submission" date="2020-09" db="EMBL/GenBank/DDBJ databases">
        <title>Draft genome of Gelidibacter salicanalis PAMC21136.</title>
        <authorList>
            <person name="Park H."/>
        </authorList>
    </citation>
    <scope>NUCLEOTIDE SEQUENCE [LARGE SCALE GENOMIC DNA]</scope>
    <source>
        <strain evidence="7 8">PAMC21136</strain>
    </source>
</reference>
<dbReference type="InterPro" id="IPR029016">
    <property type="entry name" value="GAF-like_dom_sf"/>
</dbReference>
<evidence type="ECO:0000256" key="4">
    <source>
        <dbReference type="ARBA" id="ARBA00022679"/>
    </source>
</evidence>
<dbReference type="Pfam" id="PF00512">
    <property type="entry name" value="HisKA"/>
    <property type="match status" value="1"/>
</dbReference>
<dbReference type="GO" id="GO:0000155">
    <property type="term" value="F:phosphorelay sensor kinase activity"/>
    <property type="evidence" value="ECO:0007669"/>
    <property type="project" value="InterPro"/>
</dbReference>
<dbReference type="InterPro" id="IPR003661">
    <property type="entry name" value="HisK_dim/P_dom"/>
</dbReference>
<dbReference type="InterPro" id="IPR004358">
    <property type="entry name" value="Sig_transdc_His_kin-like_C"/>
</dbReference>
<dbReference type="EMBL" id="JAEHJZ010000062">
    <property type="protein sequence ID" value="MBJ7882952.1"/>
    <property type="molecule type" value="Genomic_DNA"/>
</dbReference>